<accession>A0A0F5FKE9</accession>
<organism evidence="1 2">
    <name type="scientific">Devosia chinhatensis</name>
    <dbReference type="NCBI Taxonomy" id="429727"/>
    <lineage>
        <taxon>Bacteria</taxon>
        <taxon>Pseudomonadati</taxon>
        <taxon>Pseudomonadota</taxon>
        <taxon>Alphaproteobacteria</taxon>
        <taxon>Hyphomicrobiales</taxon>
        <taxon>Devosiaceae</taxon>
        <taxon>Devosia</taxon>
    </lineage>
</organism>
<reference evidence="1 2" key="1">
    <citation type="submission" date="2015-03" db="EMBL/GenBank/DDBJ databases">
        <authorList>
            <person name="Hassan Y."/>
            <person name="Lepp D."/>
            <person name="Li X.-Z."/>
            <person name="Zhou T."/>
        </authorList>
    </citation>
    <scope>NUCLEOTIDE SEQUENCE [LARGE SCALE GENOMIC DNA]</scope>
    <source>
        <strain evidence="1 2">IPL18</strain>
    </source>
</reference>
<dbReference type="EMBL" id="JZEY01000054">
    <property type="protein sequence ID" value="KKB09374.1"/>
    <property type="molecule type" value="Genomic_DNA"/>
</dbReference>
<proteinExistence type="predicted"/>
<name>A0A0F5FKE9_9HYPH</name>
<evidence type="ECO:0000313" key="1">
    <source>
        <dbReference type="EMBL" id="KKB09374.1"/>
    </source>
</evidence>
<protein>
    <submittedName>
        <fullName evidence="1">Uncharacterized protein</fullName>
    </submittedName>
</protein>
<dbReference type="STRING" id="429727.VE26_05385"/>
<keyword evidence="2" id="KW-1185">Reference proteome</keyword>
<gene>
    <name evidence="1" type="ORF">VE26_05385</name>
</gene>
<dbReference type="Proteomes" id="UP000033649">
    <property type="component" value="Unassembled WGS sequence"/>
</dbReference>
<dbReference type="AlphaFoldDB" id="A0A0F5FKE9"/>
<sequence length="300" mass="32354">MALYLSLLFQARHASKQCRVVLGAVHASVNASVAIRAKPYYERGMIRPAIADASDMMGLQIVAAVTTHKWGRSATTLADAPGAGQHIISNVGASLVNRSRFAAHLCIANTCGCVSQVSETVQVINDRRCRFHLLDNFFDVSEAEHDDLSRIAVGISALSPLEALANHLSNEEDIPLWIAFVEQQQRPTIGRMISDGPIPTDVQLIAALPFAEVEHGPVFEHFVVVAILRSTGTGHYEDDVMSWDRNDPRLLASPKTSVNILASVIRSPFLEAVAHQSSPKLVPVNDTGGIGDSPPTRAAV</sequence>
<evidence type="ECO:0000313" key="2">
    <source>
        <dbReference type="Proteomes" id="UP000033649"/>
    </source>
</evidence>
<dbReference type="PATRIC" id="fig|429727.3.peg.1112"/>
<comment type="caution">
    <text evidence="1">The sequence shown here is derived from an EMBL/GenBank/DDBJ whole genome shotgun (WGS) entry which is preliminary data.</text>
</comment>